<evidence type="ECO:0000313" key="3">
    <source>
        <dbReference type="Proteomes" id="UP001523392"/>
    </source>
</evidence>
<dbReference type="InterPro" id="IPR012334">
    <property type="entry name" value="Pectin_lyas_fold"/>
</dbReference>
<keyword evidence="1" id="KW-0732">Signal</keyword>
<evidence type="ECO:0000256" key="1">
    <source>
        <dbReference type="SAM" id="SignalP"/>
    </source>
</evidence>
<keyword evidence="3" id="KW-1185">Reference proteome</keyword>
<feature type="chain" id="PRO_5046624419" description="Right-handed parallel beta-helix repeat-containing protein" evidence="1">
    <location>
        <begin position="20"/>
        <end position="307"/>
    </location>
</feature>
<dbReference type="Proteomes" id="UP001523392">
    <property type="component" value="Unassembled WGS sequence"/>
</dbReference>
<evidence type="ECO:0000313" key="2">
    <source>
        <dbReference type="EMBL" id="MCO6417347.1"/>
    </source>
</evidence>
<dbReference type="EMBL" id="JAFIRR010000089">
    <property type="protein sequence ID" value="MCO6417347.1"/>
    <property type="molecule type" value="Genomic_DNA"/>
</dbReference>
<feature type="signal peptide" evidence="1">
    <location>
        <begin position="1"/>
        <end position="19"/>
    </location>
</feature>
<dbReference type="InterPro" id="IPR011050">
    <property type="entry name" value="Pectin_lyase_fold/virulence"/>
</dbReference>
<organism evidence="2 3">
    <name type="scientific">Siccirubricoccus soli</name>
    <dbReference type="NCBI Taxonomy" id="2899147"/>
    <lineage>
        <taxon>Bacteria</taxon>
        <taxon>Pseudomonadati</taxon>
        <taxon>Pseudomonadota</taxon>
        <taxon>Alphaproteobacteria</taxon>
        <taxon>Acetobacterales</taxon>
        <taxon>Roseomonadaceae</taxon>
        <taxon>Siccirubricoccus</taxon>
    </lineage>
</organism>
<accession>A0ABT1D6X3</accession>
<protein>
    <recommendedName>
        <fullName evidence="4">Right-handed parallel beta-helix repeat-containing protein</fullName>
    </recommendedName>
</protein>
<dbReference type="Gene3D" id="2.160.20.10">
    <property type="entry name" value="Single-stranded right-handed beta-helix, Pectin lyase-like"/>
    <property type="match status" value="1"/>
</dbReference>
<name>A0ABT1D6X3_9PROT</name>
<comment type="caution">
    <text evidence="2">The sequence shown here is derived from an EMBL/GenBank/DDBJ whole genome shotgun (WGS) entry which is preliminary data.</text>
</comment>
<dbReference type="SUPFAM" id="SSF51126">
    <property type="entry name" value="Pectin lyase-like"/>
    <property type="match status" value="1"/>
</dbReference>
<proteinExistence type="predicted"/>
<sequence>MRRLALGLALLLATWPAAAEVLRVGPGQRFARPSEAAAQARPGDRVLIAPGQYRDCAAWHTPDLRIEAAGGEVVLQGPVCAGKALFVIAAPRVTIEGLTFRGAAAPAGNGAGIRAEGGELTIRRSRFEGNENGILTAPAPEATLRIEDSVFLGNGALRPGMECAHGVYAGQLGALVILRSRFEATRICHHVKSRALRTEILDSQILDTPAGEASYLVDIPNGGALLLRGSLLRKGPRTGNAGTAVALGFESGRNPPGAMLVEGNRFENLLGRRTSFVTNRLVQPVTLRGNVLTGPVVPLAGAGQVAP</sequence>
<evidence type="ECO:0008006" key="4">
    <source>
        <dbReference type="Google" id="ProtNLM"/>
    </source>
</evidence>
<dbReference type="RefSeq" id="WP_252953981.1">
    <property type="nucleotide sequence ID" value="NZ_JAFIRR010000089.1"/>
</dbReference>
<gene>
    <name evidence="2" type="ORF">JYK14_14400</name>
</gene>
<reference evidence="2 3" key="1">
    <citation type="submission" date="2021-12" db="EMBL/GenBank/DDBJ databases">
        <title>Siccirubricoccus leaddurans sp. nov., a high concentration Zn2+ tolerance bacterium.</title>
        <authorList>
            <person name="Cao Y."/>
        </authorList>
    </citation>
    <scope>NUCLEOTIDE SEQUENCE [LARGE SCALE GENOMIC DNA]</scope>
    <source>
        <strain evidence="2 3">KC 17139</strain>
    </source>
</reference>